<gene>
    <name evidence="2" type="ORF">SAMN05216270_103425</name>
</gene>
<feature type="domain" description="VOC" evidence="1">
    <location>
        <begin position="1"/>
        <end position="109"/>
    </location>
</feature>
<dbReference type="CDD" id="cd06587">
    <property type="entry name" value="VOC"/>
    <property type="match status" value="1"/>
</dbReference>
<dbReference type="Gene3D" id="3.10.180.10">
    <property type="entry name" value="2,3-Dihydroxybiphenyl 1,2-Dioxygenase, domain 1"/>
    <property type="match status" value="1"/>
</dbReference>
<dbReference type="Proteomes" id="UP000198949">
    <property type="component" value="Unassembled WGS sequence"/>
</dbReference>
<dbReference type="EMBL" id="FNAD01000003">
    <property type="protein sequence ID" value="SDD39010.1"/>
    <property type="molecule type" value="Genomic_DNA"/>
</dbReference>
<name>A0A1G6UC97_9ACTN</name>
<dbReference type="AlphaFoldDB" id="A0A1G6UC97"/>
<dbReference type="RefSeq" id="WP_091031446.1">
    <property type="nucleotide sequence ID" value="NZ_FNAD01000003.1"/>
</dbReference>
<dbReference type="Pfam" id="PF00903">
    <property type="entry name" value="Glyoxalase"/>
    <property type="match status" value="1"/>
</dbReference>
<protein>
    <recommendedName>
        <fullName evidence="1">VOC domain-containing protein</fullName>
    </recommendedName>
</protein>
<evidence type="ECO:0000259" key="1">
    <source>
        <dbReference type="PROSITE" id="PS51819"/>
    </source>
</evidence>
<accession>A0A1G6UC97</accession>
<proteinExistence type="predicted"/>
<dbReference type="PROSITE" id="PS51819">
    <property type="entry name" value="VOC"/>
    <property type="match status" value="1"/>
</dbReference>
<dbReference type="InterPro" id="IPR037523">
    <property type="entry name" value="VOC_core"/>
</dbReference>
<evidence type="ECO:0000313" key="2">
    <source>
        <dbReference type="EMBL" id="SDD39010.1"/>
    </source>
</evidence>
<dbReference type="OrthoDB" id="3268799at2"/>
<dbReference type="InterPro" id="IPR004360">
    <property type="entry name" value="Glyas_Fos-R_dOase_dom"/>
</dbReference>
<evidence type="ECO:0000313" key="3">
    <source>
        <dbReference type="Proteomes" id="UP000198949"/>
    </source>
</evidence>
<dbReference type="SUPFAM" id="SSF54593">
    <property type="entry name" value="Glyoxalase/Bleomycin resistance protein/Dihydroxybiphenyl dioxygenase"/>
    <property type="match status" value="1"/>
</dbReference>
<reference evidence="3" key="1">
    <citation type="submission" date="2016-10" db="EMBL/GenBank/DDBJ databases">
        <authorList>
            <person name="Varghese N."/>
            <person name="Submissions S."/>
        </authorList>
    </citation>
    <scope>NUCLEOTIDE SEQUENCE [LARGE SCALE GENOMIC DNA]</scope>
    <source>
        <strain evidence="3">CGMCC 4.3516</strain>
    </source>
</reference>
<sequence length="115" mass="12492">MKATPIRYSADVEATTRFFTALGLDVDAVSRPGSWVELAADAGTVAVHRAAPGDEGRCELAFEADEPLEAVAERLRAAGFDPGPVIDESHGRSIRVQDPDGVWVQINRNDRRLFT</sequence>
<keyword evidence="3" id="KW-1185">Reference proteome</keyword>
<dbReference type="InterPro" id="IPR029068">
    <property type="entry name" value="Glyas_Bleomycin-R_OHBP_Dase"/>
</dbReference>
<organism evidence="2 3">
    <name type="scientific">Glycomyces harbinensis</name>
    <dbReference type="NCBI Taxonomy" id="58114"/>
    <lineage>
        <taxon>Bacteria</taxon>
        <taxon>Bacillati</taxon>
        <taxon>Actinomycetota</taxon>
        <taxon>Actinomycetes</taxon>
        <taxon>Glycomycetales</taxon>
        <taxon>Glycomycetaceae</taxon>
        <taxon>Glycomyces</taxon>
    </lineage>
</organism>
<dbReference type="STRING" id="58114.SAMN05216270_103425"/>